<dbReference type="EMBL" id="MBTA01000003">
    <property type="protein sequence ID" value="RKD19088.1"/>
    <property type="molecule type" value="Genomic_DNA"/>
</dbReference>
<dbReference type="InterPro" id="IPR036291">
    <property type="entry name" value="NAD(P)-bd_dom_sf"/>
</dbReference>
<comment type="caution">
    <text evidence="1">The sequence shown here is derived from an EMBL/GenBank/DDBJ whole genome shotgun (WGS) entry which is preliminary data.</text>
</comment>
<dbReference type="CDD" id="cd05266">
    <property type="entry name" value="SDR_a4"/>
    <property type="match status" value="1"/>
</dbReference>
<name>A0A419SAK6_9SPHI</name>
<evidence type="ECO:0000313" key="2">
    <source>
        <dbReference type="Proteomes" id="UP000283433"/>
    </source>
</evidence>
<sequence>MPNSKKNKLAILGCGWLGLPLAQSFVNAGWLVNGSTTRHEKLSHLGENGIQPFLINLGAMDAPENLRSFLEADVLIVNVPPGRPESEASTYQEKMEVLATALRQSLVKKVMFISSTSVYADNCTVHTEESLAFADSNSGKRMMAAEQVFNQLPNVQCTVVRFGGLINVQRHPGRFFNGKTAVANGLAPVNLIHLDDCIGIIDKIINNNLWGQTFNAVAPSHPDKETFYTLATQKYGGISPSFIREKLEFKIISSDKILKTGYRFKHPDLLNWLKETDK</sequence>
<protein>
    <recommendedName>
        <fullName evidence="3">NAD(P)-dependent oxidoreductase</fullName>
    </recommendedName>
</protein>
<dbReference type="GO" id="GO:0004029">
    <property type="term" value="F:aldehyde dehydrogenase (NAD+) activity"/>
    <property type="evidence" value="ECO:0007669"/>
    <property type="project" value="TreeGrafter"/>
</dbReference>
<evidence type="ECO:0008006" key="3">
    <source>
        <dbReference type="Google" id="ProtNLM"/>
    </source>
</evidence>
<organism evidence="1 2">
    <name type="scientific">Pelobium manganitolerans</name>
    <dbReference type="NCBI Taxonomy" id="1842495"/>
    <lineage>
        <taxon>Bacteria</taxon>
        <taxon>Pseudomonadati</taxon>
        <taxon>Bacteroidota</taxon>
        <taxon>Sphingobacteriia</taxon>
        <taxon>Sphingobacteriales</taxon>
        <taxon>Sphingobacteriaceae</taxon>
        <taxon>Pelobium</taxon>
    </lineage>
</organism>
<dbReference type="GO" id="GO:0005737">
    <property type="term" value="C:cytoplasm"/>
    <property type="evidence" value="ECO:0007669"/>
    <property type="project" value="TreeGrafter"/>
</dbReference>
<dbReference type="SUPFAM" id="SSF51735">
    <property type="entry name" value="NAD(P)-binding Rossmann-fold domains"/>
    <property type="match status" value="1"/>
</dbReference>
<reference evidence="1 2" key="1">
    <citation type="submission" date="2016-07" db="EMBL/GenBank/DDBJ databases">
        <title>Genome of Pelobium manganitolerans.</title>
        <authorList>
            <person name="Wu S."/>
            <person name="Wang G."/>
        </authorList>
    </citation>
    <scope>NUCLEOTIDE SEQUENCE [LARGE SCALE GENOMIC DNA]</scope>
    <source>
        <strain evidence="1 2">YS-25</strain>
    </source>
</reference>
<proteinExistence type="predicted"/>
<accession>A0A419SAK6</accession>
<dbReference type="Proteomes" id="UP000283433">
    <property type="component" value="Unassembled WGS sequence"/>
</dbReference>
<keyword evidence="2" id="KW-1185">Reference proteome</keyword>
<evidence type="ECO:0000313" key="1">
    <source>
        <dbReference type="EMBL" id="RKD19088.1"/>
    </source>
</evidence>
<gene>
    <name evidence="1" type="ORF">BCY91_13885</name>
</gene>
<dbReference type="Gene3D" id="3.40.50.720">
    <property type="entry name" value="NAD(P)-binding Rossmann-like Domain"/>
    <property type="match status" value="1"/>
</dbReference>
<dbReference type="PANTHER" id="PTHR48079">
    <property type="entry name" value="PROTEIN YEEZ"/>
    <property type="match status" value="1"/>
</dbReference>
<dbReference type="InterPro" id="IPR051783">
    <property type="entry name" value="NAD(P)-dependent_oxidoreduct"/>
</dbReference>
<dbReference type="PANTHER" id="PTHR48079:SF6">
    <property type="entry name" value="NAD(P)-BINDING DOMAIN-CONTAINING PROTEIN-RELATED"/>
    <property type="match status" value="1"/>
</dbReference>
<dbReference type="AlphaFoldDB" id="A0A419SAK6"/>